<accession>A0A1I0CC48</accession>
<dbReference type="GO" id="GO:0016491">
    <property type="term" value="F:oxidoreductase activity"/>
    <property type="evidence" value="ECO:0007669"/>
    <property type="project" value="UniProtKB-KW"/>
</dbReference>
<dbReference type="SUPFAM" id="SSF89733">
    <property type="entry name" value="L-sulfolactate dehydrogenase-like"/>
    <property type="match status" value="1"/>
</dbReference>
<evidence type="ECO:0000313" key="4">
    <source>
        <dbReference type="Proteomes" id="UP000199568"/>
    </source>
</evidence>
<keyword evidence="2" id="KW-0560">Oxidoreductase</keyword>
<evidence type="ECO:0000313" key="3">
    <source>
        <dbReference type="EMBL" id="SET16696.1"/>
    </source>
</evidence>
<dbReference type="InterPro" id="IPR003767">
    <property type="entry name" value="Malate/L-lactate_DH-like"/>
</dbReference>
<dbReference type="Gene3D" id="1.10.1530.10">
    <property type="match status" value="1"/>
</dbReference>
<dbReference type="PANTHER" id="PTHR11091">
    <property type="entry name" value="OXIDOREDUCTASE-RELATED"/>
    <property type="match status" value="1"/>
</dbReference>
<dbReference type="InterPro" id="IPR043144">
    <property type="entry name" value="Mal/L-sulf/L-lact_DH-like_ah"/>
</dbReference>
<reference evidence="3 4" key="1">
    <citation type="submission" date="2016-10" db="EMBL/GenBank/DDBJ databases">
        <authorList>
            <person name="de Groot N.N."/>
        </authorList>
    </citation>
    <scope>NUCLEOTIDE SEQUENCE [LARGE SCALE GENOMIC DNA]</scope>
    <source>
        <strain evidence="3 4">DSM 18979</strain>
    </source>
</reference>
<comment type="similarity">
    <text evidence="1">Belongs to the LDH2/MDH2 oxidoreductase family.</text>
</comment>
<dbReference type="AlphaFoldDB" id="A0A1I0CC48"/>
<dbReference type="STRING" id="426128.SAMN05660297_01569"/>
<keyword evidence="4" id="KW-1185">Reference proteome</keyword>
<dbReference type="InterPro" id="IPR043143">
    <property type="entry name" value="Mal/L-sulf/L-lact_DH-like_NADP"/>
</dbReference>
<protein>
    <submittedName>
        <fullName evidence="3">Malate/lactate/ureidoglycolate dehydrogenase, LDH2 family</fullName>
    </submittedName>
</protein>
<proteinExistence type="inferred from homology"/>
<dbReference type="Proteomes" id="UP000199568">
    <property type="component" value="Unassembled WGS sequence"/>
</dbReference>
<organism evidence="3 4">
    <name type="scientific">Natronincola peptidivorans</name>
    <dbReference type="NCBI Taxonomy" id="426128"/>
    <lineage>
        <taxon>Bacteria</taxon>
        <taxon>Bacillati</taxon>
        <taxon>Bacillota</taxon>
        <taxon>Clostridia</taxon>
        <taxon>Peptostreptococcales</taxon>
        <taxon>Natronincolaceae</taxon>
        <taxon>Natronincola</taxon>
    </lineage>
</organism>
<dbReference type="PANTHER" id="PTHR11091:SF0">
    <property type="entry name" value="MALATE DEHYDROGENASE"/>
    <property type="match status" value="1"/>
</dbReference>
<dbReference type="EMBL" id="FOHU01000005">
    <property type="protein sequence ID" value="SET16696.1"/>
    <property type="molecule type" value="Genomic_DNA"/>
</dbReference>
<dbReference type="Pfam" id="PF02615">
    <property type="entry name" value="Ldh_2"/>
    <property type="match status" value="1"/>
</dbReference>
<evidence type="ECO:0000256" key="1">
    <source>
        <dbReference type="ARBA" id="ARBA00006056"/>
    </source>
</evidence>
<sequence>MKIIQWEPLRDLCQKLYEAQGMPADEAFLVADSLVDADLSGVESHGVSRMPIYMKRIEEKVVTNKCRVEVEKEFPGGLALNACNSMGIVAGVKVMEMGIKKAKESGFAFITVSHSNHFGTAAYFTRQALKENMIAFAATNAPSTMAPWGGIKAYLGTNPFSVAIPAGDQLPIIMDMATSVVAQGKIIMAAKTNESIPEGWAINKEGVVTTDPKEALEGTVLPFGGPKGYGIALLVDILSGILSGAMFGPHLNNMWNDFENPQNVGHCFAILDISKYIEVESFKSRIDQMIQEIKTSPKAKGVEEIFMPGEIEHRKSMKRREEGIPVSSVVYEDLKALAEKWNVAFTI</sequence>
<evidence type="ECO:0000256" key="2">
    <source>
        <dbReference type="ARBA" id="ARBA00023002"/>
    </source>
</evidence>
<gene>
    <name evidence="3" type="ORF">SAMN05660297_01569</name>
</gene>
<name>A0A1I0CC48_9FIRM</name>
<dbReference type="Gene3D" id="3.30.1370.60">
    <property type="entry name" value="Hypothetical oxidoreductase yiak, domain 2"/>
    <property type="match status" value="1"/>
</dbReference>
<dbReference type="InterPro" id="IPR036111">
    <property type="entry name" value="Mal/L-sulfo/L-lacto_DH-like_sf"/>
</dbReference>